<dbReference type="EMBL" id="LAZR01001890">
    <property type="protein sequence ID" value="KKN37496.1"/>
    <property type="molecule type" value="Genomic_DNA"/>
</dbReference>
<comment type="caution">
    <text evidence="6">The sequence shown here is derived from an EMBL/GenBank/DDBJ whole genome shotgun (WGS) entry which is preliminary data.</text>
</comment>
<evidence type="ECO:0000259" key="5">
    <source>
        <dbReference type="PROSITE" id="PS51736"/>
    </source>
</evidence>
<dbReference type="CDD" id="cd03768">
    <property type="entry name" value="SR_ResInv"/>
    <property type="match status" value="1"/>
</dbReference>
<dbReference type="SMART" id="SM00857">
    <property type="entry name" value="Resolvase"/>
    <property type="match status" value="1"/>
</dbReference>
<organism evidence="6">
    <name type="scientific">marine sediment metagenome</name>
    <dbReference type="NCBI Taxonomy" id="412755"/>
    <lineage>
        <taxon>unclassified sequences</taxon>
        <taxon>metagenomes</taxon>
        <taxon>ecological metagenomes</taxon>
    </lineage>
</organism>
<dbReference type="PANTHER" id="PTHR30461:SF2">
    <property type="entry name" value="SERINE RECOMBINASE PINE-RELATED"/>
    <property type="match status" value="1"/>
</dbReference>
<accession>A0A0F9SKM4</accession>
<feature type="domain" description="Resolvase/invertase-type recombinase catalytic" evidence="5">
    <location>
        <begin position="1"/>
        <end position="137"/>
    </location>
</feature>
<keyword evidence="2" id="KW-0229">DNA integration</keyword>
<dbReference type="PROSITE" id="PS00398">
    <property type="entry name" value="RECOMBINASES_2"/>
    <property type="match status" value="1"/>
</dbReference>
<sequence length="233" mass="26566">MLFGYVRVSTKTQNPNLQIDALLKEGISEKNIYRDVSSGAKAERHDLDLMISRLREGDTVIVWKLDRIARSISHLLKLVEQFEKLGVKFRSINDPFVDTTSAHGKFVITLFGAVAQLERDIIIERTTAGLKSARRRGIQLGRKKGLGKEAKQKAILAASYYRQNNLPVTDIMKLAGIKSKPTLYKYLAIEGRRNCKECGIVFWDKNQNLESAYCIQHTSNDNWISREKNRIKV</sequence>
<dbReference type="PANTHER" id="PTHR30461">
    <property type="entry name" value="DNA-INVERTASE FROM LAMBDOID PROPHAGE"/>
    <property type="match status" value="1"/>
</dbReference>
<evidence type="ECO:0000256" key="4">
    <source>
        <dbReference type="ARBA" id="ARBA00023172"/>
    </source>
</evidence>
<keyword evidence="3" id="KW-0238">DNA-binding</keyword>
<dbReference type="GO" id="GO:0000150">
    <property type="term" value="F:DNA strand exchange activity"/>
    <property type="evidence" value="ECO:0007669"/>
    <property type="project" value="InterPro"/>
</dbReference>
<keyword evidence="4" id="KW-0233">DNA recombination</keyword>
<evidence type="ECO:0000256" key="1">
    <source>
        <dbReference type="ARBA" id="ARBA00009913"/>
    </source>
</evidence>
<dbReference type="GO" id="GO:0003677">
    <property type="term" value="F:DNA binding"/>
    <property type="evidence" value="ECO:0007669"/>
    <property type="project" value="UniProtKB-KW"/>
</dbReference>
<dbReference type="PROSITE" id="PS00397">
    <property type="entry name" value="RECOMBINASES_1"/>
    <property type="match status" value="1"/>
</dbReference>
<dbReference type="GO" id="GO:0015074">
    <property type="term" value="P:DNA integration"/>
    <property type="evidence" value="ECO:0007669"/>
    <property type="project" value="UniProtKB-KW"/>
</dbReference>
<evidence type="ECO:0000256" key="2">
    <source>
        <dbReference type="ARBA" id="ARBA00022908"/>
    </source>
</evidence>
<dbReference type="InterPro" id="IPR006119">
    <property type="entry name" value="Resolv_N"/>
</dbReference>
<protein>
    <recommendedName>
        <fullName evidence="5">Resolvase/invertase-type recombinase catalytic domain-containing protein</fullName>
    </recommendedName>
</protein>
<dbReference type="Gene3D" id="3.40.50.1390">
    <property type="entry name" value="Resolvase, N-terminal catalytic domain"/>
    <property type="match status" value="1"/>
</dbReference>
<dbReference type="SUPFAM" id="SSF53041">
    <property type="entry name" value="Resolvase-like"/>
    <property type="match status" value="1"/>
</dbReference>
<comment type="similarity">
    <text evidence="1">Belongs to the site-specific recombinase resolvase family.</text>
</comment>
<dbReference type="FunFam" id="3.40.50.1390:FF:000001">
    <property type="entry name" value="DNA recombinase"/>
    <property type="match status" value="1"/>
</dbReference>
<proteinExistence type="inferred from homology"/>
<name>A0A0F9SKM4_9ZZZZ</name>
<reference evidence="6" key="1">
    <citation type="journal article" date="2015" name="Nature">
        <title>Complex archaea that bridge the gap between prokaryotes and eukaryotes.</title>
        <authorList>
            <person name="Spang A."/>
            <person name="Saw J.H."/>
            <person name="Jorgensen S.L."/>
            <person name="Zaremba-Niedzwiedzka K."/>
            <person name="Martijn J."/>
            <person name="Lind A.E."/>
            <person name="van Eijk R."/>
            <person name="Schleper C."/>
            <person name="Guy L."/>
            <person name="Ettema T.J."/>
        </authorList>
    </citation>
    <scope>NUCLEOTIDE SEQUENCE</scope>
</reference>
<dbReference type="InterPro" id="IPR036162">
    <property type="entry name" value="Resolvase-like_N_sf"/>
</dbReference>
<dbReference type="AlphaFoldDB" id="A0A0F9SKM4"/>
<gene>
    <name evidence="6" type="ORF">LCGC14_0762920</name>
</gene>
<dbReference type="InterPro" id="IPR050639">
    <property type="entry name" value="SSR_resolvase"/>
</dbReference>
<dbReference type="PROSITE" id="PS51736">
    <property type="entry name" value="RECOMBINASES_3"/>
    <property type="match status" value="1"/>
</dbReference>
<dbReference type="Pfam" id="PF00239">
    <property type="entry name" value="Resolvase"/>
    <property type="match status" value="1"/>
</dbReference>
<evidence type="ECO:0000256" key="3">
    <source>
        <dbReference type="ARBA" id="ARBA00023125"/>
    </source>
</evidence>
<dbReference type="InterPro" id="IPR006118">
    <property type="entry name" value="Recombinase_CS"/>
</dbReference>
<evidence type="ECO:0000313" key="6">
    <source>
        <dbReference type="EMBL" id="KKN37496.1"/>
    </source>
</evidence>